<organism evidence="2 3">
    <name type="scientific">Microbacterium schleiferi</name>
    <dbReference type="NCBI Taxonomy" id="69362"/>
    <lineage>
        <taxon>Bacteria</taxon>
        <taxon>Bacillati</taxon>
        <taxon>Actinomycetota</taxon>
        <taxon>Actinomycetes</taxon>
        <taxon>Micrococcales</taxon>
        <taxon>Microbacteriaceae</taxon>
        <taxon>Microbacterium</taxon>
    </lineage>
</organism>
<dbReference type="InterPro" id="IPR007295">
    <property type="entry name" value="DUF402"/>
</dbReference>
<keyword evidence="3" id="KW-1185">Reference proteome</keyword>
<evidence type="ECO:0000259" key="1">
    <source>
        <dbReference type="Pfam" id="PF04167"/>
    </source>
</evidence>
<sequence length="191" mass="21623">MDADRRGRPAPGTVTQFRWRKWDGGVHWVHDCVYLGHDSWGEWFGQPAGWRSIRPGRDVVTAGPNVTLMPPSGEYAMTVNAAPSRTRIYIDLGWDIGWSQTAPGAPEGIDMDLDVVRALDERGIWIDDRDEWDEHRVHYGYPTHVVERLEALAVDLERRVTVAEAPFDDRTADAWLERLAALGLPPQDLGR</sequence>
<dbReference type="EMBL" id="JAZHOV010000008">
    <property type="protein sequence ID" value="MEF2256173.1"/>
    <property type="molecule type" value="Genomic_DNA"/>
</dbReference>
<name>A0ABU7V9F1_9MICO</name>
<comment type="caution">
    <text evidence="2">The sequence shown here is derived from an EMBL/GenBank/DDBJ whole genome shotgun (WGS) entry which is preliminary data.</text>
</comment>
<feature type="domain" description="DUF402" evidence="1">
    <location>
        <begin position="40"/>
        <end position="157"/>
    </location>
</feature>
<dbReference type="InterPro" id="IPR035930">
    <property type="entry name" value="FomD-like_sf"/>
</dbReference>
<reference evidence="2 3" key="1">
    <citation type="submission" date="2024-01" db="EMBL/GenBank/DDBJ databases">
        <title>the genome sequence of strain Microbacterium schleiferi NBRC 15075.</title>
        <authorList>
            <person name="Ding Y."/>
            <person name="Zhang G."/>
        </authorList>
    </citation>
    <scope>NUCLEOTIDE SEQUENCE [LARGE SCALE GENOMIC DNA]</scope>
    <source>
        <strain evidence="2 3">NBRC 15075</strain>
    </source>
</reference>
<protein>
    <submittedName>
        <fullName evidence="2">DUF402 domain-containing protein</fullName>
    </submittedName>
</protein>
<gene>
    <name evidence="2" type="ORF">V2V91_13665</name>
</gene>
<dbReference type="Proteomes" id="UP001351900">
    <property type="component" value="Unassembled WGS sequence"/>
</dbReference>
<evidence type="ECO:0000313" key="3">
    <source>
        <dbReference type="Proteomes" id="UP001351900"/>
    </source>
</evidence>
<dbReference type="Pfam" id="PF04167">
    <property type="entry name" value="DUF402"/>
    <property type="match status" value="1"/>
</dbReference>
<proteinExistence type="predicted"/>
<accession>A0ABU7V9F1</accession>
<dbReference type="RefSeq" id="WP_331792259.1">
    <property type="nucleotide sequence ID" value="NZ_BAAAUO010000001.1"/>
</dbReference>
<dbReference type="Gene3D" id="2.40.380.10">
    <property type="entry name" value="FomD-like"/>
    <property type="match status" value="1"/>
</dbReference>
<evidence type="ECO:0000313" key="2">
    <source>
        <dbReference type="EMBL" id="MEF2256173.1"/>
    </source>
</evidence>